<name>A0A1L9RI90_ASPWE</name>
<dbReference type="PANTHER" id="PTHR34714">
    <property type="entry name" value="EGF-LIKE DOMAIN-CONTAINING PROTEIN"/>
    <property type="match status" value="1"/>
</dbReference>
<gene>
    <name evidence="1" type="ORF">ASPWEDRAFT_27350</name>
</gene>
<dbReference type="PANTHER" id="PTHR34714:SF2">
    <property type="entry name" value="EGF-LIKE DOMAIN-CONTAINING PROTEIN"/>
    <property type="match status" value="1"/>
</dbReference>
<keyword evidence="2" id="KW-1185">Reference proteome</keyword>
<dbReference type="AlphaFoldDB" id="A0A1L9RI90"/>
<evidence type="ECO:0000313" key="1">
    <source>
        <dbReference type="EMBL" id="OJJ34646.1"/>
    </source>
</evidence>
<dbReference type="EMBL" id="KV878212">
    <property type="protein sequence ID" value="OJJ34646.1"/>
    <property type="molecule type" value="Genomic_DNA"/>
</dbReference>
<sequence>MAVFSLQKEQSGPVDWEKDYAKLEAVSKVPFRDVKHENKNAGFLNVRDVYLDAKQALNSDLATVAIFTDVLAFKEEKTVIKLPASGSLSIYSRLLTTSGKAHLELAPQPNKDGAVLIYASEIEGEITYSLSGSATVSQVELGVGSRHVAITLAVGAGKVEAFYQDAYEAVEDYHEYFQQLLETQLRIASVLFWSKPGFSFSLASHVAKASVQSTEGSGGLVNMQAVALGQQLTAQAMTGPNMNFFPVLQVGSYQETLQMAIDAADAFEKQYQRFQDKSQSVDDRRQAGEQMLAHAKGKSELSNTLVETALAKYDAAAKAVRSTQATFEQDRFVLENASRDLERGIEKWKESTRLQAAFSIITAIISFAAAIGSIAMGDPSKVGDVAKDVAASEKAIEAVEKADVVIEGFKKIVQSATMKKISTGAKALFDLYGPMDKSVQSIKSAQWSFDQKLPTTDEVSGANGDAAAIQSLASWDKWRLEADDQLAFPIAQGIGGASAYQLALRKHAINGKQLAQAQAEAIKAGQGYVRARLEQHLAGQDLAALKTLVENLTAEEHTYNVAQAKFFDRYMALRTTIAIDMQNLIWAERFMTLSNSSVVVDPLKEVADYKEDLSRIHHEIETAKSKYSSDFQEFTYKVPPNTLPSNYLPDMVQSLRNGQPATFTLLPNTSHAKGLGGPFKEGYHFRIDGMEVTLKGVKPKNQDDRVVSVIISTSGTYADIQDDQVYNFTSRPLERTFQYQVDAQGNKGDVEIRAIYESKDYAMPTPFTQWTVQVKHPESLDLSGLEEVVIEWKGKARFFS</sequence>
<accession>A0A1L9RI90</accession>
<protein>
    <submittedName>
        <fullName evidence="1">Uncharacterized protein</fullName>
    </submittedName>
</protein>
<organism evidence="1 2">
    <name type="scientific">Aspergillus wentii DTO 134E9</name>
    <dbReference type="NCBI Taxonomy" id="1073089"/>
    <lineage>
        <taxon>Eukaryota</taxon>
        <taxon>Fungi</taxon>
        <taxon>Dikarya</taxon>
        <taxon>Ascomycota</taxon>
        <taxon>Pezizomycotina</taxon>
        <taxon>Eurotiomycetes</taxon>
        <taxon>Eurotiomycetidae</taxon>
        <taxon>Eurotiales</taxon>
        <taxon>Aspergillaceae</taxon>
        <taxon>Aspergillus</taxon>
        <taxon>Aspergillus subgen. Cremei</taxon>
    </lineage>
</organism>
<dbReference type="GeneID" id="63748831"/>
<proteinExistence type="predicted"/>
<dbReference type="Proteomes" id="UP000184383">
    <property type="component" value="Unassembled WGS sequence"/>
</dbReference>
<dbReference type="RefSeq" id="XP_040688322.1">
    <property type="nucleotide sequence ID" value="XM_040832983.1"/>
</dbReference>
<evidence type="ECO:0000313" key="2">
    <source>
        <dbReference type="Proteomes" id="UP000184383"/>
    </source>
</evidence>
<dbReference type="VEuPathDB" id="FungiDB:ASPWEDRAFT_27350"/>
<reference evidence="2" key="1">
    <citation type="journal article" date="2017" name="Genome Biol.">
        <title>Comparative genomics reveals high biological diversity and specific adaptations in the industrially and medically important fungal genus Aspergillus.</title>
        <authorList>
            <person name="de Vries R.P."/>
            <person name="Riley R."/>
            <person name="Wiebenga A."/>
            <person name="Aguilar-Osorio G."/>
            <person name="Amillis S."/>
            <person name="Uchima C.A."/>
            <person name="Anderluh G."/>
            <person name="Asadollahi M."/>
            <person name="Askin M."/>
            <person name="Barry K."/>
            <person name="Battaglia E."/>
            <person name="Bayram O."/>
            <person name="Benocci T."/>
            <person name="Braus-Stromeyer S.A."/>
            <person name="Caldana C."/>
            <person name="Canovas D."/>
            <person name="Cerqueira G.C."/>
            <person name="Chen F."/>
            <person name="Chen W."/>
            <person name="Choi C."/>
            <person name="Clum A."/>
            <person name="Dos Santos R.A."/>
            <person name="Damasio A.R."/>
            <person name="Diallinas G."/>
            <person name="Emri T."/>
            <person name="Fekete E."/>
            <person name="Flipphi M."/>
            <person name="Freyberg S."/>
            <person name="Gallo A."/>
            <person name="Gournas C."/>
            <person name="Habgood R."/>
            <person name="Hainaut M."/>
            <person name="Harispe M.L."/>
            <person name="Henrissat B."/>
            <person name="Hilden K.S."/>
            <person name="Hope R."/>
            <person name="Hossain A."/>
            <person name="Karabika E."/>
            <person name="Karaffa L."/>
            <person name="Karanyi Z."/>
            <person name="Krasevec N."/>
            <person name="Kuo A."/>
            <person name="Kusch H."/>
            <person name="LaButti K."/>
            <person name="Lagendijk E.L."/>
            <person name="Lapidus A."/>
            <person name="Levasseur A."/>
            <person name="Lindquist E."/>
            <person name="Lipzen A."/>
            <person name="Logrieco A.F."/>
            <person name="MacCabe A."/>
            <person name="Maekelae M.R."/>
            <person name="Malavazi I."/>
            <person name="Melin P."/>
            <person name="Meyer V."/>
            <person name="Mielnichuk N."/>
            <person name="Miskei M."/>
            <person name="Molnar A.P."/>
            <person name="Mule G."/>
            <person name="Ngan C.Y."/>
            <person name="Orejas M."/>
            <person name="Orosz E."/>
            <person name="Ouedraogo J.P."/>
            <person name="Overkamp K.M."/>
            <person name="Park H.-S."/>
            <person name="Perrone G."/>
            <person name="Piumi F."/>
            <person name="Punt P.J."/>
            <person name="Ram A.F."/>
            <person name="Ramon A."/>
            <person name="Rauscher S."/>
            <person name="Record E."/>
            <person name="Riano-Pachon D.M."/>
            <person name="Robert V."/>
            <person name="Roehrig J."/>
            <person name="Ruller R."/>
            <person name="Salamov A."/>
            <person name="Salih N.S."/>
            <person name="Samson R.A."/>
            <person name="Sandor E."/>
            <person name="Sanguinetti M."/>
            <person name="Schuetze T."/>
            <person name="Sepcic K."/>
            <person name="Shelest E."/>
            <person name="Sherlock G."/>
            <person name="Sophianopoulou V."/>
            <person name="Squina F.M."/>
            <person name="Sun H."/>
            <person name="Susca A."/>
            <person name="Todd R.B."/>
            <person name="Tsang A."/>
            <person name="Unkles S.E."/>
            <person name="van de Wiele N."/>
            <person name="van Rossen-Uffink D."/>
            <person name="Oliveira J.V."/>
            <person name="Vesth T.C."/>
            <person name="Visser J."/>
            <person name="Yu J.-H."/>
            <person name="Zhou M."/>
            <person name="Andersen M.R."/>
            <person name="Archer D.B."/>
            <person name="Baker S.E."/>
            <person name="Benoit I."/>
            <person name="Brakhage A.A."/>
            <person name="Braus G.H."/>
            <person name="Fischer R."/>
            <person name="Frisvad J.C."/>
            <person name="Goldman G.H."/>
            <person name="Houbraken J."/>
            <person name="Oakley B."/>
            <person name="Pocsi I."/>
            <person name="Scazzocchio C."/>
            <person name="Seiboth B."/>
            <person name="vanKuyk P.A."/>
            <person name="Wortman J."/>
            <person name="Dyer P.S."/>
            <person name="Grigoriev I.V."/>
        </authorList>
    </citation>
    <scope>NUCLEOTIDE SEQUENCE [LARGE SCALE GENOMIC DNA]</scope>
    <source>
        <strain evidence="2">DTO 134E9</strain>
    </source>
</reference>
<dbReference type="OrthoDB" id="3509531at2759"/>